<accession>A0A5C0ASX3</accession>
<evidence type="ECO:0000313" key="1">
    <source>
        <dbReference type="EMBL" id="QEI05145.1"/>
    </source>
</evidence>
<dbReference type="Pfam" id="PF06097">
    <property type="entry name" value="DUF945"/>
    <property type="match status" value="1"/>
</dbReference>
<reference evidence="1 2" key="1">
    <citation type="submission" date="2019-08" db="EMBL/GenBank/DDBJ databases">
        <title>Amphibian skin-associated Pigmentiphaga: genome sequence and occurrence across geography and hosts.</title>
        <authorList>
            <person name="Bletz M.C."/>
            <person name="Bunk B."/>
            <person name="Sproeer C."/>
            <person name="Biwer P."/>
            <person name="Reiter S."/>
            <person name="Rabemananjara F.C.E."/>
            <person name="Schulz S."/>
            <person name="Overmann J."/>
            <person name="Vences M."/>
        </authorList>
    </citation>
    <scope>NUCLEOTIDE SEQUENCE [LARGE SCALE GENOMIC DNA]</scope>
    <source>
        <strain evidence="1 2">Mada1488</strain>
    </source>
</reference>
<dbReference type="RefSeq" id="WP_148813168.1">
    <property type="nucleotide sequence ID" value="NZ_CP043046.1"/>
</dbReference>
<dbReference type="Proteomes" id="UP000325161">
    <property type="component" value="Chromosome"/>
</dbReference>
<protein>
    <submittedName>
        <fullName evidence="1">DUF945 domain-containing protein</fullName>
    </submittedName>
</protein>
<dbReference type="EMBL" id="CP043046">
    <property type="protein sequence ID" value="QEI05145.1"/>
    <property type="molecule type" value="Genomic_DNA"/>
</dbReference>
<proteinExistence type="predicted"/>
<dbReference type="AlphaFoldDB" id="A0A5C0ASX3"/>
<dbReference type="OrthoDB" id="5444681at2"/>
<name>A0A5C0ASX3_9BURK</name>
<dbReference type="InterPro" id="IPR010352">
    <property type="entry name" value="DUF945"/>
</dbReference>
<evidence type="ECO:0000313" key="2">
    <source>
        <dbReference type="Proteomes" id="UP000325161"/>
    </source>
</evidence>
<keyword evidence="2" id="KW-1185">Reference proteome</keyword>
<organism evidence="1 2">
    <name type="scientific">Pigmentiphaga aceris</name>
    <dbReference type="NCBI Taxonomy" id="1940612"/>
    <lineage>
        <taxon>Bacteria</taxon>
        <taxon>Pseudomonadati</taxon>
        <taxon>Pseudomonadota</taxon>
        <taxon>Betaproteobacteria</taxon>
        <taxon>Burkholderiales</taxon>
        <taxon>Alcaligenaceae</taxon>
        <taxon>Pigmentiphaga</taxon>
    </lineage>
</organism>
<gene>
    <name evidence="1" type="ORF">FXN63_04320</name>
</gene>
<dbReference type="KEGG" id="pacr:FXN63_04320"/>
<sequence length="477" mass="50707">MKRMAGIGAAVVTLAGLGWVGGTWHTGKQIEDTVRKAVADAMAANTWGIKFEWLSYERGVFSSTSRYRMTIPRPDGDAMVVVVDNRLNHGPLPLDRLARAELKPVSVTGESVLVRSEGLGSQLQIADPNASIRAHSVVDFSDNVLFELTSPAMRYAQDGSSMEFGAGKIEGSSRKATNQVILNGTLASVRANPSLPGPMSIDLRALTLAVNSRMGGLGMQIGDSAFRVGGFSVTGVAPDQSPLSLSGDEFGVAWHLAEEEKFFNAELSYSLGKLTVNRTDIGDIDLRMAARRLDGAATAKLAAAYRDQIASKPLTSDPASIRALMNTLKVPFHEVLAGKPGLALDSLIWTTPLGQSSLKIDTTLVSRTGSAGEDSPAAGVAIERATMDLSVSQPALVDTIARFTKTGPGGRPITLAQAHDQAKAHLDSATRRLMQDKMVVLKGEHLSSQLVYDGTSVQVNGEEPPPQLLRGLLPMLQ</sequence>